<reference evidence="2" key="1">
    <citation type="journal article" date="2023" name="Mol. Phylogenet. Evol.">
        <title>Genome-scale phylogeny and comparative genomics of the fungal order Sordariales.</title>
        <authorList>
            <person name="Hensen N."/>
            <person name="Bonometti L."/>
            <person name="Westerberg I."/>
            <person name="Brannstrom I.O."/>
            <person name="Guillou S."/>
            <person name="Cros-Aarteil S."/>
            <person name="Calhoun S."/>
            <person name="Haridas S."/>
            <person name="Kuo A."/>
            <person name="Mondo S."/>
            <person name="Pangilinan J."/>
            <person name="Riley R."/>
            <person name="LaButti K."/>
            <person name="Andreopoulos B."/>
            <person name="Lipzen A."/>
            <person name="Chen C."/>
            <person name="Yan M."/>
            <person name="Daum C."/>
            <person name="Ng V."/>
            <person name="Clum A."/>
            <person name="Steindorff A."/>
            <person name="Ohm R.A."/>
            <person name="Martin F."/>
            <person name="Silar P."/>
            <person name="Natvig D.O."/>
            <person name="Lalanne C."/>
            <person name="Gautier V."/>
            <person name="Ament-Velasquez S.L."/>
            <person name="Kruys A."/>
            <person name="Hutchinson M.I."/>
            <person name="Powell A.J."/>
            <person name="Barry K."/>
            <person name="Miller A.N."/>
            <person name="Grigoriev I.V."/>
            <person name="Debuchy R."/>
            <person name="Gladieux P."/>
            <person name="Hiltunen Thoren M."/>
            <person name="Johannesson H."/>
        </authorList>
    </citation>
    <scope>NUCLEOTIDE SEQUENCE [LARGE SCALE GENOMIC DNA]</scope>
    <source>
        <strain evidence="2">CBS 284.82</strain>
    </source>
</reference>
<proteinExistence type="predicted"/>
<evidence type="ECO:0000313" key="1">
    <source>
        <dbReference type="EMBL" id="KAK4033496.1"/>
    </source>
</evidence>
<gene>
    <name evidence="1" type="ORF">C8A01DRAFT_40029</name>
</gene>
<dbReference type="EMBL" id="MU854526">
    <property type="protein sequence ID" value="KAK4033496.1"/>
    <property type="molecule type" value="Genomic_DNA"/>
</dbReference>
<organism evidence="1 2">
    <name type="scientific">Parachaetomium inaequale</name>
    <dbReference type="NCBI Taxonomy" id="2588326"/>
    <lineage>
        <taxon>Eukaryota</taxon>
        <taxon>Fungi</taxon>
        <taxon>Dikarya</taxon>
        <taxon>Ascomycota</taxon>
        <taxon>Pezizomycotina</taxon>
        <taxon>Sordariomycetes</taxon>
        <taxon>Sordariomycetidae</taxon>
        <taxon>Sordariales</taxon>
        <taxon>Chaetomiaceae</taxon>
        <taxon>Parachaetomium</taxon>
    </lineage>
</organism>
<keyword evidence="2" id="KW-1185">Reference proteome</keyword>
<accession>A0AAN6P841</accession>
<dbReference type="AlphaFoldDB" id="A0AAN6P841"/>
<comment type="caution">
    <text evidence="1">The sequence shown here is derived from an EMBL/GenBank/DDBJ whole genome shotgun (WGS) entry which is preliminary data.</text>
</comment>
<dbReference type="Proteomes" id="UP001303115">
    <property type="component" value="Unassembled WGS sequence"/>
</dbReference>
<feature type="non-terminal residue" evidence="1">
    <location>
        <position position="147"/>
    </location>
</feature>
<name>A0AAN6P841_9PEZI</name>
<evidence type="ECO:0000313" key="2">
    <source>
        <dbReference type="Proteomes" id="UP001303115"/>
    </source>
</evidence>
<protein>
    <submittedName>
        <fullName evidence="1">Uncharacterized protein</fullName>
    </submittedName>
</protein>
<sequence length="147" mass="16247">MASQTTLRELLNTLGSPECPCGVYFGAYLYLPTCDDRPGVYGPGPRAAKLDGGEVLDRYLARRAGVVLHGGLHEMYNFVFNQQYTARSAPAGSSPAPPEDDVEDLDNPLRSVAVVRVPWIWSLCEVDWGLHCLGCRDENVFSPKFRE</sequence>